<evidence type="ECO:0000256" key="1">
    <source>
        <dbReference type="ARBA" id="ARBA00003555"/>
    </source>
</evidence>
<comment type="catalytic activity">
    <reaction evidence="11">
        <text>2,5-diamino-6-(1-D-ribitylamino)pyrimidin-4(3H)-one 5'-phosphate + NAD(+) = 2,5-diamino-6-(1-D-ribosylamino)pyrimidin-4(3H)-one 5'-phosphate + NADH + H(+)</text>
        <dbReference type="Rhea" id="RHEA:27274"/>
        <dbReference type="ChEBI" id="CHEBI:15378"/>
        <dbReference type="ChEBI" id="CHEBI:57540"/>
        <dbReference type="ChEBI" id="CHEBI:57945"/>
        <dbReference type="ChEBI" id="CHEBI:58890"/>
        <dbReference type="ChEBI" id="CHEBI:59545"/>
        <dbReference type="EC" id="1.1.1.302"/>
    </reaction>
</comment>
<dbReference type="InterPro" id="IPR050765">
    <property type="entry name" value="Riboflavin_Biosynth_HTPR"/>
</dbReference>
<evidence type="ECO:0000256" key="3">
    <source>
        <dbReference type="ARBA" id="ARBA00009723"/>
    </source>
</evidence>
<dbReference type="PANTHER" id="PTHR38011">
    <property type="entry name" value="DIHYDROFOLATE REDUCTASE FAMILY PROTEIN (AFU_ORTHOLOGUE AFUA_8G06820)"/>
    <property type="match status" value="1"/>
</dbReference>
<evidence type="ECO:0000256" key="12">
    <source>
        <dbReference type="ARBA" id="ARBA00049020"/>
    </source>
</evidence>
<evidence type="ECO:0000256" key="8">
    <source>
        <dbReference type="ARBA" id="ARBA00023002"/>
    </source>
</evidence>
<evidence type="ECO:0000256" key="6">
    <source>
        <dbReference type="ARBA" id="ARBA00022619"/>
    </source>
</evidence>
<evidence type="ECO:0000259" key="14">
    <source>
        <dbReference type="Pfam" id="PF01872"/>
    </source>
</evidence>
<keyword evidence="16" id="KW-1185">Reference proteome</keyword>
<dbReference type="GO" id="GO:0009231">
    <property type="term" value="P:riboflavin biosynthetic process"/>
    <property type="evidence" value="ECO:0007669"/>
    <property type="project" value="UniProtKB-KW"/>
</dbReference>
<feature type="domain" description="Bacterial bifunctional deaminase-reductase C-terminal" evidence="14">
    <location>
        <begin position="253"/>
        <end position="310"/>
    </location>
</feature>
<dbReference type="InterPro" id="IPR002734">
    <property type="entry name" value="RibDG_C"/>
</dbReference>
<keyword evidence="7" id="KW-0521">NADP</keyword>
<dbReference type="STRING" id="1555241.A0A4P9WZB5"/>
<reference evidence="16" key="1">
    <citation type="journal article" date="2018" name="Nat. Microbiol.">
        <title>Leveraging single-cell genomics to expand the fungal tree of life.</title>
        <authorList>
            <person name="Ahrendt S.R."/>
            <person name="Quandt C.A."/>
            <person name="Ciobanu D."/>
            <person name="Clum A."/>
            <person name="Salamov A."/>
            <person name="Andreopoulos B."/>
            <person name="Cheng J.F."/>
            <person name="Woyke T."/>
            <person name="Pelin A."/>
            <person name="Henrissat B."/>
            <person name="Reynolds N.K."/>
            <person name="Benny G.L."/>
            <person name="Smith M.E."/>
            <person name="James T.Y."/>
            <person name="Grigoriev I.V."/>
        </authorList>
    </citation>
    <scope>NUCLEOTIDE SEQUENCE [LARGE SCALE GENOMIC DNA]</scope>
    <source>
        <strain evidence="16">ATCC 52028</strain>
    </source>
</reference>
<evidence type="ECO:0000256" key="10">
    <source>
        <dbReference type="ARBA" id="ARBA00031630"/>
    </source>
</evidence>
<dbReference type="EC" id="1.1.1.302" evidence="4"/>
<evidence type="ECO:0000256" key="5">
    <source>
        <dbReference type="ARBA" id="ARBA00015035"/>
    </source>
</evidence>
<evidence type="ECO:0000256" key="2">
    <source>
        <dbReference type="ARBA" id="ARBA00005104"/>
    </source>
</evidence>
<comment type="pathway">
    <text evidence="2">Cofactor biosynthesis; riboflavin biosynthesis.</text>
</comment>
<dbReference type="Gene3D" id="3.40.430.10">
    <property type="entry name" value="Dihydrofolate Reductase, subunit A"/>
    <property type="match status" value="1"/>
</dbReference>
<organism evidence="15 16">
    <name type="scientific">Caulochytrium protostelioides</name>
    <dbReference type="NCBI Taxonomy" id="1555241"/>
    <lineage>
        <taxon>Eukaryota</taxon>
        <taxon>Fungi</taxon>
        <taxon>Fungi incertae sedis</taxon>
        <taxon>Chytridiomycota</taxon>
        <taxon>Chytridiomycota incertae sedis</taxon>
        <taxon>Chytridiomycetes</taxon>
        <taxon>Caulochytriales</taxon>
        <taxon>Caulochytriaceae</taxon>
        <taxon>Caulochytrium</taxon>
    </lineage>
</organism>
<feature type="region of interest" description="Disordered" evidence="13">
    <location>
        <begin position="212"/>
        <end position="256"/>
    </location>
</feature>
<dbReference type="OrthoDB" id="5432at2759"/>
<feature type="domain" description="Bacterial bifunctional deaminase-reductase C-terminal" evidence="14">
    <location>
        <begin position="84"/>
        <end position="158"/>
    </location>
</feature>
<protein>
    <recommendedName>
        <fullName evidence="5">2,5-diamino-6-ribosylamino-4(3H)-pyrimidinone 5'-phosphate reductase</fullName>
        <ecNumber evidence="4">1.1.1.302</ecNumber>
    </recommendedName>
    <alternativeName>
        <fullName evidence="10">2,5-diamino-6-(5-phospho-D-ribosylamino)pyrimidin-4(3H)-one reductase</fullName>
    </alternativeName>
    <alternativeName>
        <fullName evidence="9">2,5-diamino-6-ribitylamino-4(3H)-pyrimidinone 5'-phosphate synthase</fullName>
    </alternativeName>
</protein>
<dbReference type="PANTHER" id="PTHR38011:SF7">
    <property type="entry name" value="2,5-DIAMINO-6-RIBOSYLAMINO-4(3H)-PYRIMIDINONE 5'-PHOSPHATE REDUCTASE"/>
    <property type="match status" value="1"/>
</dbReference>
<comment type="similarity">
    <text evidence="3">Belongs to the HTP reductase family.</text>
</comment>
<evidence type="ECO:0000256" key="11">
    <source>
        <dbReference type="ARBA" id="ARBA00047550"/>
    </source>
</evidence>
<evidence type="ECO:0000313" key="15">
    <source>
        <dbReference type="EMBL" id="RKO98899.1"/>
    </source>
</evidence>
<feature type="compositionally biased region" description="Basic and acidic residues" evidence="13">
    <location>
        <begin position="231"/>
        <end position="240"/>
    </location>
</feature>
<accession>A0A4P9WZB5</accession>
<sequence length="362" mass="38035">MASLDTLVRASVQRACGPALAEADRATLATLLGHLDTPALQTGIADAEGARRPHVTVTWAQNVAGVVGHAPSLRPMPRARPPLRLSGDASMTMTHALRTLHSHILVGVGTVRADDPRLTARWWRGPDPTPVILDSYCTTPVAARLIQRAQHATVILAHLPFSVDDDDDVDDTHDSAGSGRAGHGAMRARAAQLQAAAPHLVLMEVPLQPDRTATRRAADAAGAGAGAGTGADRDRDRDAARAAASDDTDEEDACGVPRPRQDLAALCRQLATSHRCTSLMVEGGVGVLESFLRRGTGVVDAVVVTVAPSLQAGRRLRAVTRPFLPRDRVVLGDDFVLYGTIDASSSRSNASRDAMATGLTTS</sequence>
<dbReference type="InterPro" id="IPR024072">
    <property type="entry name" value="DHFR-like_dom_sf"/>
</dbReference>
<dbReference type="Pfam" id="PF01872">
    <property type="entry name" value="RibD_C"/>
    <property type="match status" value="2"/>
</dbReference>
<proteinExistence type="inferred from homology"/>
<evidence type="ECO:0000313" key="16">
    <source>
        <dbReference type="Proteomes" id="UP000274922"/>
    </source>
</evidence>
<comment type="function">
    <text evidence="1">Catalyzes an early step in riboflavin biosynthesis, the NADPH-dependent reduction of the ribose side chain of 2,5-diamino-6-ribosylamino-4(3H)-pyrimidinone 5'-phosphate, yielding 2,5-diamino-6-ribitylamino-4(3H)-pyrimidinone 5'-phosphate.</text>
</comment>
<keyword evidence="6" id="KW-0686">Riboflavin biosynthesis</keyword>
<dbReference type="GO" id="GO:0008703">
    <property type="term" value="F:5-amino-6-(5-phosphoribosylamino)uracil reductase activity"/>
    <property type="evidence" value="ECO:0007669"/>
    <property type="project" value="InterPro"/>
</dbReference>
<keyword evidence="8" id="KW-0560">Oxidoreductase</keyword>
<comment type="catalytic activity">
    <reaction evidence="12">
        <text>2,5-diamino-6-(1-D-ribitylamino)pyrimidin-4(3H)-one 5'-phosphate + NADP(+) = 2,5-diamino-6-(1-D-ribosylamino)pyrimidin-4(3H)-one 5'-phosphate + NADPH + H(+)</text>
        <dbReference type="Rhea" id="RHEA:27278"/>
        <dbReference type="ChEBI" id="CHEBI:15378"/>
        <dbReference type="ChEBI" id="CHEBI:57783"/>
        <dbReference type="ChEBI" id="CHEBI:58349"/>
        <dbReference type="ChEBI" id="CHEBI:58890"/>
        <dbReference type="ChEBI" id="CHEBI:59545"/>
        <dbReference type="EC" id="1.1.1.302"/>
    </reaction>
</comment>
<dbReference type="Proteomes" id="UP000274922">
    <property type="component" value="Unassembled WGS sequence"/>
</dbReference>
<evidence type="ECO:0000256" key="7">
    <source>
        <dbReference type="ARBA" id="ARBA00022857"/>
    </source>
</evidence>
<dbReference type="AlphaFoldDB" id="A0A4P9WZB5"/>
<name>A0A4P9WZB5_9FUNG</name>
<gene>
    <name evidence="15" type="ORF">CXG81DRAFT_20947</name>
</gene>
<dbReference type="SUPFAM" id="SSF53597">
    <property type="entry name" value="Dihydrofolate reductase-like"/>
    <property type="match status" value="2"/>
</dbReference>
<evidence type="ECO:0000256" key="13">
    <source>
        <dbReference type="SAM" id="MobiDB-lite"/>
    </source>
</evidence>
<feature type="region of interest" description="Disordered" evidence="13">
    <location>
        <begin position="164"/>
        <end position="186"/>
    </location>
</feature>
<evidence type="ECO:0000256" key="9">
    <source>
        <dbReference type="ARBA" id="ARBA00030073"/>
    </source>
</evidence>
<dbReference type="EMBL" id="ML014346">
    <property type="protein sequence ID" value="RKO98899.1"/>
    <property type="molecule type" value="Genomic_DNA"/>
</dbReference>
<evidence type="ECO:0000256" key="4">
    <source>
        <dbReference type="ARBA" id="ARBA00012851"/>
    </source>
</evidence>